<reference evidence="3 4" key="1">
    <citation type="submission" date="2015-06" db="EMBL/GenBank/DDBJ databases">
        <title>Improved classification and identification of acetic acid bacteria using matrix-assisted laser desorption/ionization time-of-flight mass spectrometry; Gluconobacter nephelii and Gluconobacter uchimurae are later heterotypic synonyms of Gluconobacter japonicus and Gluconobacter oxydans, respectively.</title>
        <authorList>
            <person name="Li L."/>
            <person name="Cleenwerck I."/>
            <person name="De Vuyst L."/>
            <person name="Vandamme P."/>
        </authorList>
    </citation>
    <scope>NUCLEOTIDE SEQUENCE [LARGE SCALE GENOMIC DNA]</scope>
    <source>
        <strain evidence="3 4">LMG 1625</strain>
    </source>
</reference>
<comment type="caution">
    <text evidence="3">The sequence shown here is derived from an EMBL/GenBank/DDBJ whole genome shotgun (WGS) entry which is preliminary data.</text>
</comment>
<evidence type="ECO:0000256" key="2">
    <source>
        <dbReference type="SAM" id="MobiDB-lite"/>
    </source>
</evidence>
<feature type="coiled-coil region" evidence="1">
    <location>
        <begin position="199"/>
        <end position="276"/>
    </location>
</feature>
<feature type="compositionally biased region" description="Basic and acidic residues" evidence="2">
    <location>
        <begin position="290"/>
        <end position="313"/>
    </location>
</feature>
<feature type="region of interest" description="Disordered" evidence="2">
    <location>
        <begin position="642"/>
        <end position="661"/>
    </location>
</feature>
<protein>
    <submittedName>
        <fullName evidence="3">Uncharacterized protein</fullName>
    </submittedName>
</protein>
<evidence type="ECO:0000313" key="4">
    <source>
        <dbReference type="Proteomes" id="UP000075473"/>
    </source>
</evidence>
<dbReference type="EMBL" id="LHZA01000142">
    <property type="protein sequence ID" value="KXU94380.1"/>
    <property type="molecule type" value="Genomic_DNA"/>
</dbReference>
<dbReference type="SUPFAM" id="SSF52540">
    <property type="entry name" value="P-loop containing nucleoside triphosphate hydrolases"/>
    <property type="match status" value="1"/>
</dbReference>
<feature type="coiled-coil region" evidence="1">
    <location>
        <begin position="502"/>
        <end position="566"/>
    </location>
</feature>
<dbReference type="PATRIC" id="fig|178900.5.peg.1138"/>
<sequence>MILTDLQIEGFRRFASPVRLDGLGPGLNVLSAPNEAGKSTLLAALKAVLMVRSSSKAKPVKDLQPYGGGAPHVAVSFTWKGMDCHLEKQFISKAFTRLMLGAERFEGDQAEEALRNLLGLEEASKGEAAGLWSALLVGQGESFAQPDLNQTGQDSLRSCLEHGVDHATGGAAASAVLSRVRDRLHLLQTAKSGQPTGKYKQALEQEVQAQACLQDLQNRRAALEEDLAALDQARRALREQEDPERKAQDEAELLALRQLRDKLRVADAEEQAARAALATVTHTRNSICDEQERRQERRESQRKLERDAAEMQHDLQALTLRTAQARQRYEESRTQREQAEQQQQAARQALLAVSRRATVLQQRAALDRSKQTLHRAEAACMRLEQARAVLAALQVDEGLIRRVRKAVREQDAAQAALNARATRLTVTLQPEAAGRVLLDGAACPQGEMVLTQAADVQVEGIGQFRITPAVKDHDEALAAADTARQQLQSVLHSAGCQSAEHAETLFEERRQAETRVAEARAAFVASLPSARDERDATLFEALATLRQDLSDQVAALEREQAAFEQDCQSSALAGAPEGRAAQIATETVCSPEAEGGVQTDQTEATLQALQQKARQEEERAARVADEARQRERTEQAAYNAAQNLQDKAEAELRQKQTERDQVGRELAVSAARESDDALAARAAETAQAQAQAEAHVQALKAGRETEQPLSVVETRIMRREQALENARTSIARLREEIKERETRVRVAEGDGLDEKIAEAGRTASRLKLDCEGYERERAALALLDQTLSDAEKTQTERYLAPLVRTLQPAFSTVFPGASLEMDTGFGLCGLTRRTAEEFGRLSDGTREQIAVLVRLGFAELLHARQSPAILVLDDALSFSDSQRLELMFDVLADAATRFQILVLTCRAEAFARLGGRPLSLRPIPQITERR</sequence>
<accession>A0A149QAN1</accession>
<organism evidence="3 4">
    <name type="scientific">Acetobacter cerevisiae</name>
    <dbReference type="NCBI Taxonomy" id="178900"/>
    <lineage>
        <taxon>Bacteria</taxon>
        <taxon>Pseudomonadati</taxon>
        <taxon>Pseudomonadota</taxon>
        <taxon>Alphaproteobacteria</taxon>
        <taxon>Acetobacterales</taxon>
        <taxon>Acetobacteraceae</taxon>
        <taxon>Acetobacter</taxon>
    </lineage>
</organism>
<dbReference type="Gene3D" id="3.40.50.300">
    <property type="entry name" value="P-loop containing nucleotide triphosphate hydrolases"/>
    <property type="match status" value="2"/>
</dbReference>
<keyword evidence="1" id="KW-0175">Coiled coil</keyword>
<feature type="compositionally biased region" description="Basic and acidic residues" evidence="2">
    <location>
        <begin position="646"/>
        <end position="661"/>
    </location>
</feature>
<proteinExistence type="predicted"/>
<evidence type="ECO:0000313" key="3">
    <source>
        <dbReference type="EMBL" id="KXU94380.1"/>
    </source>
</evidence>
<dbReference type="PANTHER" id="PTHR41259">
    <property type="entry name" value="DOUBLE-STRAND BREAK REPAIR RAD50 ATPASE, PUTATIVE-RELATED"/>
    <property type="match status" value="1"/>
</dbReference>
<name>A0A149QAN1_9PROT</name>
<dbReference type="RefSeq" id="WP_062249499.1">
    <property type="nucleotide sequence ID" value="NZ_LHZA01000142.1"/>
</dbReference>
<feature type="region of interest" description="Disordered" evidence="2">
    <location>
        <begin position="287"/>
        <end position="314"/>
    </location>
</feature>
<dbReference type="InterPro" id="IPR027417">
    <property type="entry name" value="P-loop_NTPase"/>
</dbReference>
<feature type="region of interest" description="Disordered" evidence="2">
    <location>
        <begin position="612"/>
        <end position="633"/>
    </location>
</feature>
<dbReference type="AlphaFoldDB" id="A0A149QAN1"/>
<dbReference type="Proteomes" id="UP000075473">
    <property type="component" value="Unassembled WGS sequence"/>
</dbReference>
<gene>
    <name evidence="3" type="ORF">AD928_07385</name>
</gene>
<dbReference type="PANTHER" id="PTHR41259:SF1">
    <property type="entry name" value="DOUBLE-STRAND BREAK REPAIR RAD50 ATPASE, PUTATIVE-RELATED"/>
    <property type="match status" value="1"/>
</dbReference>
<evidence type="ECO:0000256" key="1">
    <source>
        <dbReference type="SAM" id="Coils"/>
    </source>
</evidence>
<feature type="compositionally biased region" description="Basic and acidic residues" evidence="2">
    <location>
        <begin position="613"/>
        <end position="633"/>
    </location>
</feature>
<feature type="coiled-coil region" evidence="1">
    <location>
        <begin position="716"/>
        <end position="793"/>
    </location>
</feature>